<comment type="caution">
    <text evidence="1">The sequence shown here is derived from an EMBL/GenBank/DDBJ whole genome shotgun (WGS) entry which is preliminary data.</text>
</comment>
<organism evidence="1 2">
    <name type="scientific">Polypedilum vanderplanki</name>
    <name type="common">Sleeping chironomid midge</name>
    <dbReference type="NCBI Taxonomy" id="319348"/>
    <lineage>
        <taxon>Eukaryota</taxon>
        <taxon>Metazoa</taxon>
        <taxon>Ecdysozoa</taxon>
        <taxon>Arthropoda</taxon>
        <taxon>Hexapoda</taxon>
        <taxon>Insecta</taxon>
        <taxon>Pterygota</taxon>
        <taxon>Neoptera</taxon>
        <taxon>Endopterygota</taxon>
        <taxon>Diptera</taxon>
        <taxon>Nematocera</taxon>
        <taxon>Chironomoidea</taxon>
        <taxon>Chironomidae</taxon>
        <taxon>Chironominae</taxon>
        <taxon>Polypedilum</taxon>
        <taxon>Polypedilum</taxon>
    </lineage>
</organism>
<dbReference type="Proteomes" id="UP001107558">
    <property type="component" value="Chromosome 4"/>
</dbReference>
<proteinExistence type="predicted"/>
<gene>
    <name evidence="1" type="ORF">PVAND_016664</name>
</gene>
<accession>A0A9J6BFS0</accession>
<protein>
    <submittedName>
        <fullName evidence="1">Uncharacterized protein</fullName>
    </submittedName>
</protein>
<keyword evidence="2" id="KW-1185">Reference proteome</keyword>
<name>A0A9J6BFS0_POLVA</name>
<dbReference type="AlphaFoldDB" id="A0A9J6BFS0"/>
<evidence type="ECO:0000313" key="2">
    <source>
        <dbReference type="Proteomes" id="UP001107558"/>
    </source>
</evidence>
<evidence type="ECO:0000313" key="1">
    <source>
        <dbReference type="EMBL" id="KAG5668737.1"/>
    </source>
</evidence>
<dbReference type="EMBL" id="JADBJN010000004">
    <property type="protein sequence ID" value="KAG5668737.1"/>
    <property type="molecule type" value="Genomic_DNA"/>
</dbReference>
<sequence>MNLGEKILEVVFGANEEEVIMRTKKTAVESFVSGRLKEARESFNSAYKKSDIDTDTERDSKELMEITTIMIEAEEDRKKEKYSEYIYKMQKIYSECKNDDMKAFIGENRNKQAQKFEEIAENLKDEGKLEDAKKFFQFAYKICTPENPKKKELQDKLNGNDKNWELL</sequence>
<reference evidence="1" key="1">
    <citation type="submission" date="2021-03" db="EMBL/GenBank/DDBJ databases">
        <title>Chromosome level genome of the anhydrobiotic midge Polypedilum vanderplanki.</title>
        <authorList>
            <person name="Yoshida Y."/>
            <person name="Kikawada T."/>
            <person name="Gusev O."/>
        </authorList>
    </citation>
    <scope>NUCLEOTIDE SEQUENCE</scope>
    <source>
        <strain evidence="1">NIAS01</strain>
        <tissue evidence="1">Whole body or cell culture</tissue>
    </source>
</reference>